<proteinExistence type="predicted"/>
<sequence>YSLLPAINLDELLAVACQEGIYVHEDFEDYLEFNLLPKMNPFPLSSSVLVMDNAKIHHG</sequence>
<dbReference type="EMBL" id="MU167220">
    <property type="protein sequence ID" value="KAG0150318.1"/>
    <property type="molecule type" value="Genomic_DNA"/>
</dbReference>
<dbReference type="PANTHER" id="PTHR46564:SF1">
    <property type="entry name" value="TRANSPOSASE"/>
    <property type="match status" value="1"/>
</dbReference>
<evidence type="ECO:0000313" key="1">
    <source>
        <dbReference type="EMBL" id="KAG0150318.1"/>
    </source>
</evidence>
<comment type="caution">
    <text evidence="1">The sequence shown here is derived from an EMBL/GenBank/DDBJ whole genome shotgun (WGS) entry which is preliminary data.</text>
</comment>
<dbReference type="Proteomes" id="UP000886653">
    <property type="component" value="Unassembled WGS sequence"/>
</dbReference>
<dbReference type="PANTHER" id="PTHR46564">
    <property type="entry name" value="TRANSPOSASE"/>
    <property type="match status" value="1"/>
</dbReference>
<dbReference type="AlphaFoldDB" id="A0A9P6NU34"/>
<reference evidence="1" key="1">
    <citation type="submission" date="2013-11" db="EMBL/GenBank/DDBJ databases">
        <title>Genome sequence of the fusiform rust pathogen reveals effectors for host alternation and coevolution with pine.</title>
        <authorList>
            <consortium name="DOE Joint Genome Institute"/>
            <person name="Smith K."/>
            <person name="Pendleton A."/>
            <person name="Kubisiak T."/>
            <person name="Anderson C."/>
            <person name="Salamov A."/>
            <person name="Aerts A."/>
            <person name="Riley R."/>
            <person name="Clum A."/>
            <person name="Lindquist E."/>
            <person name="Ence D."/>
            <person name="Campbell M."/>
            <person name="Kronenberg Z."/>
            <person name="Feau N."/>
            <person name="Dhillon B."/>
            <person name="Hamelin R."/>
            <person name="Burleigh J."/>
            <person name="Smith J."/>
            <person name="Yandell M."/>
            <person name="Nelson C."/>
            <person name="Grigoriev I."/>
            <person name="Davis J."/>
        </authorList>
    </citation>
    <scope>NUCLEOTIDE SEQUENCE</scope>
    <source>
        <strain evidence="1">G11</strain>
    </source>
</reference>
<feature type="non-terminal residue" evidence="1">
    <location>
        <position position="1"/>
    </location>
</feature>
<keyword evidence="2" id="KW-1185">Reference proteome</keyword>
<protein>
    <recommendedName>
        <fullName evidence="3">Tc1-like transposase DDE domain-containing protein</fullName>
    </recommendedName>
</protein>
<gene>
    <name evidence="1" type="ORF">CROQUDRAFT_38436</name>
</gene>
<accession>A0A9P6NU34</accession>
<dbReference type="OrthoDB" id="2142724at2759"/>
<evidence type="ECO:0000313" key="2">
    <source>
        <dbReference type="Proteomes" id="UP000886653"/>
    </source>
</evidence>
<evidence type="ECO:0008006" key="3">
    <source>
        <dbReference type="Google" id="ProtNLM"/>
    </source>
</evidence>
<name>A0A9P6NU34_9BASI</name>
<organism evidence="1 2">
    <name type="scientific">Cronartium quercuum f. sp. fusiforme G11</name>
    <dbReference type="NCBI Taxonomy" id="708437"/>
    <lineage>
        <taxon>Eukaryota</taxon>
        <taxon>Fungi</taxon>
        <taxon>Dikarya</taxon>
        <taxon>Basidiomycota</taxon>
        <taxon>Pucciniomycotina</taxon>
        <taxon>Pucciniomycetes</taxon>
        <taxon>Pucciniales</taxon>
        <taxon>Coleosporiaceae</taxon>
        <taxon>Cronartium</taxon>
    </lineage>
</organism>